<feature type="domain" description="Thioredoxin" evidence="3">
    <location>
        <begin position="50"/>
        <end position="205"/>
    </location>
</feature>
<dbReference type="AlphaFoldDB" id="A0A0N1ECB9"/>
<evidence type="ECO:0000313" key="5">
    <source>
        <dbReference type="Proteomes" id="UP000037997"/>
    </source>
</evidence>
<dbReference type="PROSITE" id="PS51352">
    <property type="entry name" value="THIOREDOXIN_2"/>
    <property type="match status" value="1"/>
</dbReference>
<dbReference type="InterPro" id="IPR017937">
    <property type="entry name" value="Thioredoxin_CS"/>
</dbReference>
<dbReference type="SUPFAM" id="SSF52833">
    <property type="entry name" value="Thioredoxin-like"/>
    <property type="match status" value="1"/>
</dbReference>
<dbReference type="PANTHER" id="PTHR42852">
    <property type="entry name" value="THIOL:DISULFIDE INTERCHANGE PROTEIN DSBE"/>
    <property type="match status" value="1"/>
</dbReference>
<dbReference type="GO" id="GO:0016491">
    <property type="term" value="F:oxidoreductase activity"/>
    <property type="evidence" value="ECO:0007669"/>
    <property type="project" value="InterPro"/>
</dbReference>
<reference evidence="4 5" key="1">
    <citation type="submission" date="2014-06" db="EMBL/GenBank/DDBJ databases">
        <title>Helicobacter pullorum isolates in fresh chicken meat - phenotypic and genotypic features.</title>
        <authorList>
            <person name="Borges V."/>
            <person name="Santos A."/>
            <person name="Correia C.B."/>
            <person name="Saraiva M."/>
            <person name="Menard A."/>
            <person name="Vieira L."/>
            <person name="Sampaio D.A."/>
            <person name="Gomes J.P."/>
            <person name="Oleastro M."/>
        </authorList>
    </citation>
    <scope>NUCLEOTIDE SEQUENCE [LARGE SCALE GENOMIC DNA]</scope>
    <source>
        <strain evidence="4 5">229334/12</strain>
    </source>
</reference>
<dbReference type="InterPro" id="IPR000866">
    <property type="entry name" value="AhpC/TSA"/>
</dbReference>
<dbReference type="InterPro" id="IPR050553">
    <property type="entry name" value="Thioredoxin_ResA/DsbE_sf"/>
</dbReference>
<dbReference type="PROSITE" id="PS00194">
    <property type="entry name" value="THIOREDOXIN_1"/>
    <property type="match status" value="1"/>
</dbReference>
<dbReference type="GO" id="GO:0016209">
    <property type="term" value="F:antioxidant activity"/>
    <property type="evidence" value="ECO:0007669"/>
    <property type="project" value="InterPro"/>
</dbReference>
<comment type="caution">
    <text evidence="4">The sequence shown here is derived from an EMBL/GenBank/DDBJ whole genome shotgun (WGS) entry which is preliminary data.</text>
</comment>
<keyword evidence="2" id="KW-0732">Signal</keyword>
<evidence type="ECO:0000259" key="3">
    <source>
        <dbReference type="PROSITE" id="PS51352"/>
    </source>
</evidence>
<protein>
    <recommendedName>
        <fullName evidence="3">Thioredoxin domain-containing protein</fullName>
    </recommendedName>
</protein>
<proteinExistence type="predicted"/>
<feature type="signal peptide" evidence="2">
    <location>
        <begin position="1"/>
        <end position="19"/>
    </location>
</feature>
<evidence type="ECO:0000256" key="1">
    <source>
        <dbReference type="ARBA" id="ARBA00023284"/>
    </source>
</evidence>
<dbReference type="PROSITE" id="PS51257">
    <property type="entry name" value="PROKAR_LIPOPROTEIN"/>
    <property type="match status" value="1"/>
</dbReference>
<name>A0A0N1ECB9_9HELI</name>
<dbReference type="STRING" id="35818.HPU229336_06495"/>
<dbReference type="EMBL" id="JNOC01000015">
    <property type="protein sequence ID" value="KPH56440.1"/>
    <property type="molecule type" value="Genomic_DNA"/>
</dbReference>
<dbReference type="RefSeq" id="WP_054197533.1">
    <property type="nucleotide sequence ID" value="NZ_JNOC01000015.1"/>
</dbReference>
<dbReference type="Gene3D" id="3.40.30.10">
    <property type="entry name" value="Glutaredoxin"/>
    <property type="match status" value="1"/>
</dbReference>
<accession>A0A0N1ECB9</accession>
<evidence type="ECO:0000256" key="2">
    <source>
        <dbReference type="SAM" id="SignalP"/>
    </source>
</evidence>
<feature type="chain" id="PRO_5005870172" description="Thioredoxin domain-containing protein" evidence="2">
    <location>
        <begin position="20"/>
        <end position="210"/>
    </location>
</feature>
<dbReference type="Pfam" id="PF00578">
    <property type="entry name" value="AhpC-TSA"/>
    <property type="match status" value="1"/>
</dbReference>
<dbReference type="PATRIC" id="fig|35818.11.peg.309"/>
<dbReference type="InterPro" id="IPR013766">
    <property type="entry name" value="Thioredoxin_domain"/>
</dbReference>
<dbReference type="Proteomes" id="UP000037997">
    <property type="component" value="Unassembled WGS sequence"/>
</dbReference>
<evidence type="ECO:0000313" key="4">
    <source>
        <dbReference type="EMBL" id="KPH56440.1"/>
    </source>
</evidence>
<dbReference type="CDD" id="cd02966">
    <property type="entry name" value="TlpA_like_family"/>
    <property type="match status" value="1"/>
</dbReference>
<dbReference type="PANTHER" id="PTHR42852:SF17">
    <property type="entry name" value="THIOREDOXIN-LIKE PROTEIN HI_1115"/>
    <property type="match status" value="1"/>
</dbReference>
<gene>
    <name evidence="4" type="ORF">HPU229334_01590</name>
</gene>
<keyword evidence="1" id="KW-0676">Redox-active center</keyword>
<sequence length="210" mass="24148">MKKLKILFCLLCVGLFFGACEKSIQEAQEDTPKQEYLEDLEIIANNGDKIAINQKIPRSYKNNFKNIEPTPKNTLKDLLITSNKENIKVLFFFTTWCEPCVGILPHLENLQKQFGDKITIFGIGIDDLVGEVEDFNQTMQVFIEENKITFPVAFKENRVEFFKALEGLEGIPLIVLYDEKGDYIIHYLGAIPEEMIEFDLSQNLAKMRAK</sequence>
<dbReference type="InterPro" id="IPR036249">
    <property type="entry name" value="Thioredoxin-like_sf"/>
</dbReference>
<organism evidence="4 5">
    <name type="scientific">Helicobacter pullorum</name>
    <dbReference type="NCBI Taxonomy" id="35818"/>
    <lineage>
        <taxon>Bacteria</taxon>
        <taxon>Pseudomonadati</taxon>
        <taxon>Campylobacterota</taxon>
        <taxon>Epsilonproteobacteria</taxon>
        <taxon>Campylobacterales</taxon>
        <taxon>Helicobacteraceae</taxon>
        <taxon>Helicobacter</taxon>
    </lineage>
</organism>